<evidence type="ECO:0000256" key="2">
    <source>
        <dbReference type="ARBA" id="ARBA00022692"/>
    </source>
</evidence>
<dbReference type="STRING" id="1810919.A0A3D8QMQ3"/>
<sequence>MPPKATARRARAVKSASPVPASRKAGGPSPNLGPSSNFGGGMLPNIPAKASFAYGSSESPILPYMLDAKPAMTLDEVAEQLKESVDVAKEREKTPPYESPAMGTRARRSAENSPRRNLRLPTPDEIQLLNSLEEASSASATPSTPTRHSFSSGSSVIGFTQKQLYPAAMEATPIQAKIPVDDKLYGLGLDNMSVISYNLERGVHDDDLKRARSNITAPPRRISGLDLKHSAIEEEDEDFARTPSDYGRTASEASYAAATKTPIRRHIPISDSSTVQWEKATNGWIPFLLRCAVAAMVLFGVYSMWTSGSSDVKPIRSNNSDLNALSSQVVHLGAQVSSLSKDMKSVQADISKAPAATTVWQYPGKKSPEIIKTNFLTMGNGIIVDPWLTSPSAARKLTYLQTFYFWLAGNKHMKTQPPLTATAPWNDFGDCWCSAPKKGVTQLGVLLGQRIIPEDIVVEHLPKLATIRPQVAPQDVEVWARYRYVGKGRPYLETWLAFFLGYPKNIAGQDFLPSDRALVRPPVMEALRSAWRGESETKFSNDRQLGPDFYRIAKFTYDINGAHHIQKFAVNAYIDSPDLRVDKVVFRVNSNWGGNETCIYRLKLLGRL</sequence>
<dbReference type="AlphaFoldDB" id="A0A3D8QMQ3"/>
<feature type="domain" description="SUN" evidence="6">
    <location>
        <begin position="380"/>
        <end position="608"/>
    </location>
</feature>
<dbReference type="PANTHER" id="PTHR12911:SF8">
    <property type="entry name" value="KLAROID PROTEIN-RELATED"/>
    <property type="match status" value="1"/>
</dbReference>
<feature type="compositionally biased region" description="Low complexity" evidence="5">
    <location>
        <begin position="135"/>
        <end position="146"/>
    </location>
</feature>
<dbReference type="Pfam" id="PF07738">
    <property type="entry name" value="Sad1_UNC"/>
    <property type="match status" value="1"/>
</dbReference>
<evidence type="ECO:0000259" key="6">
    <source>
        <dbReference type="PROSITE" id="PS51469"/>
    </source>
</evidence>
<dbReference type="InterPro" id="IPR045119">
    <property type="entry name" value="SUN1-5"/>
</dbReference>
<reference evidence="7 8" key="1">
    <citation type="journal article" date="2018" name="IMA Fungus">
        <title>IMA Genome-F 9: Draft genome sequence of Annulohypoxylon stygium, Aspergillus mulundensis, Berkeleyomyces basicola (syn. Thielaviopsis basicola), Ceratocystis smalleyi, two Cercospora beticola strains, Coleophoma cylindrospora, Fusarium fracticaudum, Phialophora cf. hyalina, and Morchella septimelata.</title>
        <authorList>
            <person name="Wingfield B.D."/>
            <person name="Bills G.F."/>
            <person name="Dong Y."/>
            <person name="Huang W."/>
            <person name="Nel W.J."/>
            <person name="Swalarsk-Parry B.S."/>
            <person name="Vaghefi N."/>
            <person name="Wilken P.M."/>
            <person name="An Z."/>
            <person name="de Beer Z.W."/>
            <person name="De Vos L."/>
            <person name="Chen L."/>
            <person name="Duong T.A."/>
            <person name="Gao Y."/>
            <person name="Hammerbacher A."/>
            <person name="Kikkert J.R."/>
            <person name="Li Y."/>
            <person name="Li H."/>
            <person name="Li K."/>
            <person name="Li Q."/>
            <person name="Liu X."/>
            <person name="Ma X."/>
            <person name="Naidoo K."/>
            <person name="Pethybridge S.J."/>
            <person name="Sun J."/>
            <person name="Steenkamp E.T."/>
            <person name="van der Nest M.A."/>
            <person name="van Wyk S."/>
            <person name="Wingfield M.J."/>
            <person name="Xiong C."/>
            <person name="Yue Q."/>
            <person name="Zhang X."/>
        </authorList>
    </citation>
    <scope>NUCLEOTIDE SEQUENCE [LARGE SCALE GENOMIC DNA]</scope>
    <source>
        <strain evidence="7 8">DSM 5745</strain>
    </source>
</reference>
<proteinExistence type="predicted"/>
<feature type="compositionally biased region" description="Basic and acidic residues" evidence="5">
    <location>
        <begin position="85"/>
        <end position="95"/>
    </location>
</feature>
<feature type="region of interest" description="Disordered" evidence="5">
    <location>
        <begin position="134"/>
        <end position="154"/>
    </location>
</feature>
<comment type="subcellular location">
    <subcellularLocation>
        <location evidence="1">Membrane</location>
    </subcellularLocation>
</comment>
<dbReference type="GeneID" id="38120597"/>
<protein>
    <recommendedName>
        <fullName evidence="6">SUN domain-containing protein</fullName>
    </recommendedName>
</protein>
<keyword evidence="8" id="KW-1185">Reference proteome</keyword>
<dbReference type="GO" id="GO:0034993">
    <property type="term" value="C:meiotic nuclear membrane microtubule tethering complex"/>
    <property type="evidence" value="ECO:0007669"/>
    <property type="project" value="TreeGrafter"/>
</dbReference>
<dbReference type="EMBL" id="PVWQ01000015">
    <property type="protein sequence ID" value="RDW63116.1"/>
    <property type="molecule type" value="Genomic_DNA"/>
</dbReference>
<dbReference type="Gene3D" id="2.60.120.260">
    <property type="entry name" value="Galactose-binding domain-like"/>
    <property type="match status" value="1"/>
</dbReference>
<keyword evidence="4" id="KW-0472">Membrane</keyword>
<accession>A0A3D8QMQ3</accession>
<evidence type="ECO:0000256" key="4">
    <source>
        <dbReference type="ARBA" id="ARBA00023136"/>
    </source>
</evidence>
<keyword evidence="3" id="KW-1133">Transmembrane helix</keyword>
<keyword evidence="2" id="KW-0812">Transmembrane</keyword>
<dbReference type="InterPro" id="IPR012919">
    <property type="entry name" value="SUN_dom"/>
</dbReference>
<dbReference type="Proteomes" id="UP000256690">
    <property type="component" value="Unassembled WGS sequence"/>
</dbReference>
<feature type="compositionally biased region" description="Basic residues" evidence="5">
    <location>
        <begin position="1"/>
        <end position="12"/>
    </location>
</feature>
<dbReference type="GO" id="GO:0043495">
    <property type="term" value="F:protein-membrane adaptor activity"/>
    <property type="evidence" value="ECO:0007669"/>
    <property type="project" value="TreeGrafter"/>
</dbReference>
<gene>
    <name evidence="7" type="ORF">DSM5745_10227</name>
</gene>
<comment type="caution">
    <text evidence="7">The sequence shown here is derived from an EMBL/GenBank/DDBJ whole genome shotgun (WGS) entry which is preliminary data.</text>
</comment>
<evidence type="ECO:0000256" key="5">
    <source>
        <dbReference type="SAM" id="MobiDB-lite"/>
    </source>
</evidence>
<evidence type="ECO:0000313" key="8">
    <source>
        <dbReference type="Proteomes" id="UP000256690"/>
    </source>
</evidence>
<evidence type="ECO:0000256" key="1">
    <source>
        <dbReference type="ARBA" id="ARBA00004370"/>
    </source>
</evidence>
<feature type="region of interest" description="Disordered" evidence="5">
    <location>
        <begin position="85"/>
        <end position="122"/>
    </location>
</feature>
<feature type="region of interest" description="Disordered" evidence="5">
    <location>
        <begin position="1"/>
        <end position="46"/>
    </location>
</feature>
<dbReference type="PROSITE" id="PS51469">
    <property type="entry name" value="SUN"/>
    <property type="match status" value="1"/>
</dbReference>
<organism evidence="7 8">
    <name type="scientific">Aspergillus mulundensis</name>
    <dbReference type="NCBI Taxonomy" id="1810919"/>
    <lineage>
        <taxon>Eukaryota</taxon>
        <taxon>Fungi</taxon>
        <taxon>Dikarya</taxon>
        <taxon>Ascomycota</taxon>
        <taxon>Pezizomycotina</taxon>
        <taxon>Eurotiomycetes</taxon>
        <taxon>Eurotiomycetidae</taxon>
        <taxon>Eurotiales</taxon>
        <taxon>Aspergillaceae</taxon>
        <taxon>Aspergillus</taxon>
        <taxon>Aspergillus subgen. Nidulantes</taxon>
    </lineage>
</organism>
<dbReference type="OrthoDB" id="342281at2759"/>
<evidence type="ECO:0000313" key="7">
    <source>
        <dbReference type="EMBL" id="RDW63116.1"/>
    </source>
</evidence>
<evidence type="ECO:0000256" key="3">
    <source>
        <dbReference type="ARBA" id="ARBA00022989"/>
    </source>
</evidence>
<dbReference type="RefSeq" id="XP_026599305.1">
    <property type="nucleotide sequence ID" value="XM_026752243.1"/>
</dbReference>
<dbReference type="PANTHER" id="PTHR12911">
    <property type="entry name" value="SAD1/UNC-84-LIKE PROTEIN-RELATED"/>
    <property type="match status" value="1"/>
</dbReference>
<name>A0A3D8QMQ3_9EURO</name>